<feature type="compositionally biased region" description="Basic and acidic residues" evidence="1">
    <location>
        <begin position="62"/>
        <end position="75"/>
    </location>
</feature>
<proteinExistence type="predicted"/>
<evidence type="ECO:0000256" key="1">
    <source>
        <dbReference type="SAM" id="MobiDB-lite"/>
    </source>
</evidence>
<reference evidence="3" key="1">
    <citation type="journal article" date="2019" name="Int. J. Syst. Evol. Microbiol.">
        <title>The Global Catalogue of Microorganisms (GCM) 10K type strain sequencing project: providing services to taxonomists for standard genome sequencing and annotation.</title>
        <authorList>
            <consortium name="The Broad Institute Genomics Platform"/>
            <consortium name="The Broad Institute Genome Sequencing Center for Infectious Disease"/>
            <person name="Wu L."/>
            <person name="Ma J."/>
        </authorList>
    </citation>
    <scope>NUCLEOTIDE SEQUENCE [LARGE SCALE GENOMIC DNA]</scope>
    <source>
        <strain evidence="3">JCM 17440</strain>
    </source>
</reference>
<feature type="region of interest" description="Disordered" evidence="1">
    <location>
        <begin position="62"/>
        <end position="136"/>
    </location>
</feature>
<comment type="caution">
    <text evidence="2">The sequence shown here is derived from an EMBL/GenBank/DDBJ whole genome shotgun (WGS) entry which is preliminary data.</text>
</comment>
<name>A0ABP8CH99_9ACTN</name>
<evidence type="ECO:0000313" key="2">
    <source>
        <dbReference type="EMBL" id="GAA4239292.1"/>
    </source>
</evidence>
<evidence type="ECO:0000313" key="3">
    <source>
        <dbReference type="Proteomes" id="UP001501710"/>
    </source>
</evidence>
<keyword evidence="3" id="KW-1185">Reference proteome</keyword>
<sequence length="151" mass="16273">MRLPGHDQPVATFKGQIVHHNTQAAQKRAVGFELPDDQGKPNRMSLRPDLELVRLPARHDFGAPLKRSDAGEEAKGCGTASHSYEVSGKSQCGTSDPSGLRTVAGADAFDPRRQAWAGDRDSVGNGRVSPCRRDPPTRVLDTAILLRAGPR</sequence>
<accession>A0ABP8CH99</accession>
<protein>
    <submittedName>
        <fullName evidence="2">Uncharacterized protein</fullName>
    </submittedName>
</protein>
<feature type="compositionally biased region" description="Basic and acidic residues" evidence="1">
    <location>
        <begin position="109"/>
        <end position="122"/>
    </location>
</feature>
<feature type="compositionally biased region" description="Polar residues" evidence="1">
    <location>
        <begin position="80"/>
        <end position="97"/>
    </location>
</feature>
<gene>
    <name evidence="2" type="ORF">GCM10022254_58820</name>
</gene>
<dbReference type="Proteomes" id="UP001501710">
    <property type="component" value="Unassembled WGS sequence"/>
</dbReference>
<organism evidence="2 3">
    <name type="scientific">Actinomadura meridiana</name>
    <dbReference type="NCBI Taxonomy" id="559626"/>
    <lineage>
        <taxon>Bacteria</taxon>
        <taxon>Bacillati</taxon>
        <taxon>Actinomycetota</taxon>
        <taxon>Actinomycetes</taxon>
        <taxon>Streptosporangiales</taxon>
        <taxon>Thermomonosporaceae</taxon>
        <taxon>Actinomadura</taxon>
    </lineage>
</organism>
<dbReference type="EMBL" id="BAABAS010000020">
    <property type="protein sequence ID" value="GAA4239292.1"/>
    <property type="molecule type" value="Genomic_DNA"/>
</dbReference>